<name>A0ABD0M0Q7_9CAEN</name>
<protein>
    <submittedName>
        <fullName evidence="1">Uncharacterized protein</fullName>
    </submittedName>
</protein>
<comment type="caution">
    <text evidence="1">The sequence shown here is derived from an EMBL/GenBank/DDBJ whole genome shotgun (WGS) entry which is preliminary data.</text>
</comment>
<dbReference type="Proteomes" id="UP001519460">
    <property type="component" value="Unassembled WGS sequence"/>
</dbReference>
<organism evidence="1 2">
    <name type="scientific">Batillaria attramentaria</name>
    <dbReference type="NCBI Taxonomy" id="370345"/>
    <lineage>
        <taxon>Eukaryota</taxon>
        <taxon>Metazoa</taxon>
        <taxon>Spiralia</taxon>
        <taxon>Lophotrochozoa</taxon>
        <taxon>Mollusca</taxon>
        <taxon>Gastropoda</taxon>
        <taxon>Caenogastropoda</taxon>
        <taxon>Sorbeoconcha</taxon>
        <taxon>Cerithioidea</taxon>
        <taxon>Batillariidae</taxon>
        <taxon>Batillaria</taxon>
    </lineage>
</organism>
<proteinExistence type="predicted"/>
<dbReference type="EMBL" id="JACVVK020000012">
    <property type="protein sequence ID" value="KAK7505110.1"/>
    <property type="molecule type" value="Genomic_DNA"/>
</dbReference>
<dbReference type="AlphaFoldDB" id="A0ABD0M0Q7"/>
<sequence>MAYPAQLKISLSTHSWSQPGLTRADTHLRVPDVGSLRVTTGRQSFGGSGVPNNTVGAKSLQRVRLLLQRLLSSMYWRV</sequence>
<evidence type="ECO:0000313" key="1">
    <source>
        <dbReference type="EMBL" id="KAK7505110.1"/>
    </source>
</evidence>
<accession>A0ABD0M0Q7</accession>
<gene>
    <name evidence="1" type="ORF">BaRGS_00003680</name>
</gene>
<keyword evidence="2" id="KW-1185">Reference proteome</keyword>
<reference evidence="1 2" key="1">
    <citation type="journal article" date="2023" name="Sci. Data">
        <title>Genome assembly of the Korean intertidal mud-creeper Batillaria attramentaria.</title>
        <authorList>
            <person name="Patra A.K."/>
            <person name="Ho P.T."/>
            <person name="Jun S."/>
            <person name="Lee S.J."/>
            <person name="Kim Y."/>
            <person name="Won Y.J."/>
        </authorList>
    </citation>
    <scope>NUCLEOTIDE SEQUENCE [LARGE SCALE GENOMIC DNA]</scope>
    <source>
        <strain evidence="1">Wonlab-2016</strain>
    </source>
</reference>
<evidence type="ECO:0000313" key="2">
    <source>
        <dbReference type="Proteomes" id="UP001519460"/>
    </source>
</evidence>